<organism evidence="6 7">
    <name type="scientific">Elysia chlorotica</name>
    <name type="common">Eastern emerald elysia</name>
    <name type="synonym">Sea slug</name>
    <dbReference type="NCBI Taxonomy" id="188477"/>
    <lineage>
        <taxon>Eukaryota</taxon>
        <taxon>Metazoa</taxon>
        <taxon>Spiralia</taxon>
        <taxon>Lophotrochozoa</taxon>
        <taxon>Mollusca</taxon>
        <taxon>Gastropoda</taxon>
        <taxon>Heterobranchia</taxon>
        <taxon>Euthyneura</taxon>
        <taxon>Panpulmonata</taxon>
        <taxon>Sacoglossa</taxon>
        <taxon>Placobranchoidea</taxon>
        <taxon>Plakobranchidae</taxon>
        <taxon>Elysia</taxon>
    </lineage>
</organism>
<dbReference type="InterPro" id="IPR036971">
    <property type="entry name" value="PDEase_catalytic_dom_sf"/>
</dbReference>
<keyword evidence="1 3" id="KW-0479">Metal-binding</keyword>
<evidence type="ECO:0000313" key="6">
    <source>
        <dbReference type="EMBL" id="RUS84018.1"/>
    </source>
</evidence>
<feature type="compositionally biased region" description="Basic and acidic residues" evidence="4">
    <location>
        <begin position="536"/>
        <end position="549"/>
    </location>
</feature>
<dbReference type="Proteomes" id="UP000271974">
    <property type="component" value="Unassembled WGS sequence"/>
</dbReference>
<dbReference type="Gene3D" id="1.10.1300.10">
    <property type="entry name" value="3'5'-cyclic nucleotide phosphodiesterase, catalytic domain"/>
    <property type="match status" value="1"/>
</dbReference>
<dbReference type="SMART" id="SM00471">
    <property type="entry name" value="HDc"/>
    <property type="match status" value="1"/>
</dbReference>
<dbReference type="GO" id="GO:0007165">
    <property type="term" value="P:signal transduction"/>
    <property type="evidence" value="ECO:0007669"/>
    <property type="project" value="InterPro"/>
</dbReference>
<feature type="region of interest" description="Disordered" evidence="4">
    <location>
        <begin position="531"/>
        <end position="564"/>
    </location>
</feature>
<dbReference type="PROSITE" id="PS51845">
    <property type="entry name" value="PDEASE_I_2"/>
    <property type="match status" value="1"/>
</dbReference>
<dbReference type="CDD" id="cd00077">
    <property type="entry name" value="HDc"/>
    <property type="match status" value="1"/>
</dbReference>
<dbReference type="InterPro" id="IPR023174">
    <property type="entry name" value="PDEase_CS"/>
</dbReference>
<feature type="compositionally biased region" description="Low complexity" evidence="4">
    <location>
        <begin position="24"/>
        <end position="39"/>
    </location>
</feature>
<dbReference type="EC" id="3.1.4.-" evidence="3"/>
<feature type="compositionally biased region" description="Acidic residues" evidence="4">
    <location>
        <begin position="550"/>
        <end position="564"/>
    </location>
</feature>
<feature type="region of interest" description="Disordered" evidence="4">
    <location>
        <begin position="22"/>
        <end position="157"/>
    </location>
</feature>
<name>A0A3S0ZPT4_ELYCH</name>
<keyword evidence="7" id="KW-1185">Reference proteome</keyword>
<evidence type="ECO:0000256" key="1">
    <source>
        <dbReference type="ARBA" id="ARBA00022723"/>
    </source>
</evidence>
<dbReference type="PANTHER" id="PTHR11347">
    <property type="entry name" value="CYCLIC NUCLEOTIDE PHOSPHODIESTERASE"/>
    <property type="match status" value="1"/>
</dbReference>
<feature type="non-terminal residue" evidence="6">
    <location>
        <position position="1"/>
    </location>
</feature>
<feature type="compositionally biased region" description="Basic and acidic residues" evidence="4">
    <location>
        <begin position="626"/>
        <end position="640"/>
    </location>
</feature>
<sequence>APDKSLLSRDLSGSSLLQKRLVTSDYESSDSPSSSDLSDNVGATDDGLASSPPRKDLLRMSTNSGAKVKDKVRPQPAEAEESEAPRDSGPQLLAGGPYSDRYDGNMEDDEDDDVDEKRVRRRKGSGQSGAGATLPPLPSGSGSKCADSVDGVGGQEAVPQHQVTVEVKTEDGQEVKLLFDPEEAVDKVPMLHISRLNEWDFPIFDLAEQETDLVLTKVAYRLFTEVGLMETFRIPLAQFLNYFHALELGYRDKPYHNRIHATDVLHGVYYLTTQPIPGFTHVNTGDGLSRHGSSNTETPERALMAHRTSFMAQDSYGIMGGNLPALELMALYTAAAMHDYDHPGRTNAFLVATTAPQAVLYNDRSVLENYHAASAWSLLLNNPANYFISGLEAAEFKRFRFLVIEAILATDLKRHFEILAEFNAKVNDEEAPGVDWTLETDRLLVTQMVIKLADINGPAKAKDLHQQWTFRIAEEFYEQGDEEASLGLPISPYMDRRNPQLAKLQETFINHLVAPLCNAMVTGGLLPGTWVDEDGHEGHDDLDTSGGKDTEDDEDIDTDDIDNDLDLTPVKERKQPRKVHCLLTKNMKENYEFWAAFIKKEEEEQTRATILLKETDKSSSSSLKDQVMEKGEMEPIKEESESPPPSTPNPAGNLPHSPNSAFQAATLSIPSTATATATATTTASTDSASSQASASLEAGPVVYSQQQATHAQDDDQSTEV</sequence>
<feature type="compositionally biased region" description="Low complexity" evidence="4">
    <location>
        <begin position="664"/>
        <end position="695"/>
    </location>
</feature>
<dbReference type="PROSITE" id="PS00126">
    <property type="entry name" value="PDEASE_I_1"/>
    <property type="match status" value="1"/>
</dbReference>
<dbReference type="Pfam" id="PF00233">
    <property type="entry name" value="PDEase_I"/>
    <property type="match status" value="1"/>
</dbReference>
<dbReference type="GO" id="GO:0046872">
    <property type="term" value="F:metal ion binding"/>
    <property type="evidence" value="ECO:0007669"/>
    <property type="project" value="UniProtKB-KW"/>
</dbReference>
<dbReference type="STRING" id="188477.A0A3S0ZPT4"/>
<feature type="region of interest" description="Disordered" evidence="4">
    <location>
        <begin position="611"/>
        <end position="720"/>
    </location>
</feature>
<evidence type="ECO:0000259" key="5">
    <source>
        <dbReference type="PROSITE" id="PS51845"/>
    </source>
</evidence>
<dbReference type="OrthoDB" id="189220at2759"/>
<feature type="domain" description="PDEase" evidence="5">
    <location>
        <begin position="181"/>
        <end position="601"/>
    </location>
</feature>
<dbReference type="AlphaFoldDB" id="A0A3S0ZPT4"/>
<dbReference type="EMBL" id="RQTK01000220">
    <property type="protein sequence ID" value="RUS84018.1"/>
    <property type="molecule type" value="Genomic_DNA"/>
</dbReference>
<accession>A0A3S0ZPT4</accession>
<feature type="compositionally biased region" description="Acidic residues" evidence="4">
    <location>
        <begin position="105"/>
        <end position="114"/>
    </location>
</feature>
<comment type="caution">
    <text evidence="6">The sequence shown here is derived from an EMBL/GenBank/DDBJ whole genome shotgun (WGS) entry which is preliminary data.</text>
</comment>
<dbReference type="FunFam" id="1.10.1300.10:FF:000026">
    <property type="entry name" value="Phosphodiesterase"/>
    <property type="match status" value="1"/>
</dbReference>
<dbReference type="GO" id="GO:0004114">
    <property type="term" value="F:3',5'-cyclic-nucleotide phosphodiesterase activity"/>
    <property type="evidence" value="ECO:0007669"/>
    <property type="project" value="InterPro"/>
</dbReference>
<dbReference type="SUPFAM" id="SSF109604">
    <property type="entry name" value="HD-domain/PDEase-like"/>
    <property type="match status" value="1"/>
</dbReference>
<proteinExistence type="inferred from homology"/>
<comment type="similarity">
    <text evidence="3">Belongs to the cyclic nucleotide phosphodiesterase family.</text>
</comment>
<gene>
    <name evidence="6" type="ORF">EGW08_008196</name>
</gene>
<comment type="cofactor">
    <cofactor evidence="3">
        <name>a divalent metal cation</name>
        <dbReference type="ChEBI" id="CHEBI:60240"/>
    </cofactor>
    <text evidence="3">Binds 2 divalent metal cations per subunit. Site 1 may preferentially bind zinc ions, while site 2 has a preference for magnesium and/or manganese ions.</text>
</comment>
<evidence type="ECO:0000256" key="2">
    <source>
        <dbReference type="ARBA" id="ARBA00022801"/>
    </source>
</evidence>
<evidence type="ECO:0000313" key="7">
    <source>
        <dbReference type="Proteomes" id="UP000271974"/>
    </source>
</evidence>
<dbReference type="InterPro" id="IPR002073">
    <property type="entry name" value="PDEase_catalytic_dom"/>
</dbReference>
<evidence type="ECO:0000256" key="4">
    <source>
        <dbReference type="SAM" id="MobiDB-lite"/>
    </source>
</evidence>
<dbReference type="InterPro" id="IPR003607">
    <property type="entry name" value="HD/PDEase_dom"/>
</dbReference>
<keyword evidence="2 3" id="KW-0378">Hydrolase</keyword>
<reference evidence="6 7" key="1">
    <citation type="submission" date="2019-01" db="EMBL/GenBank/DDBJ databases">
        <title>A draft genome assembly of the solar-powered sea slug Elysia chlorotica.</title>
        <authorList>
            <person name="Cai H."/>
            <person name="Li Q."/>
            <person name="Fang X."/>
            <person name="Li J."/>
            <person name="Curtis N.E."/>
            <person name="Altenburger A."/>
            <person name="Shibata T."/>
            <person name="Feng M."/>
            <person name="Maeda T."/>
            <person name="Schwartz J.A."/>
            <person name="Shigenobu S."/>
            <person name="Lundholm N."/>
            <person name="Nishiyama T."/>
            <person name="Yang H."/>
            <person name="Hasebe M."/>
            <person name="Li S."/>
            <person name="Pierce S.K."/>
            <person name="Wang J."/>
        </authorList>
    </citation>
    <scope>NUCLEOTIDE SEQUENCE [LARGE SCALE GENOMIC DNA]</scope>
    <source>
        <strain evidence="6">EC2010</strain>
        <tissue evidence="6">Whole organism of an adult</tissue>
    </source>
</reference>
<evidence type="ECO:0000256" key="3">
    <source>
        <dbReference type="RuleBase" id="RU363067"/>
    </source>
</evidence>
<protein>
    <recommendedName>
        <fullName evidence="3">Phosphodiesterase</fullName>
        <ecNumber evidence="3">3.1.4.-</ecNumber>
    </recommendedName>
</protein>